<keyword evidence="3" id="KW-0378">Hydrolase</keyword>
<reference evidence="9" key="1">
    <citation type="submission" date="2021-08" db="EMBL/GenBank/DDBJ databases">
        <title>WGS assembly of Ceratopteris richardii.</title>
        <authorList>
            <person name="Marchant D.B."/>
            <person name="Chen G."/>
            <person name="Jenkins J."/>
            <person name="Shu S."/>
            <person name="Leebens-Mack J."/>
            <person name="Grimwood J."/>
            <person name="Schmutz J."/>
            <person name="Soltis P."/>
            <person name="Soltis D."/>
            <person name="Chen Z.-H."/>
        </authorList>
    </citation>
    <scope>NUCLEOTIDE SEQUENCE</scope>
    <source>
        <strain evidence="9">Whitten #5841</strain>
        <tissue evidence="9">Leaf</tissue>
    </source>
</reference>
<keyword evidence="5" id="KW-0472">Membrane</keyword>
<evidence type="ECO:0000256" key="6">
    <source>
        <dbReference type="ARBA" id="ARBA00038445"/>
    </source>
</evidence>
<gene>
    <name evidence="9" type="ORF">KP509_22G041200</name>
</gene>
<organism evidence="9 10">
    <name type="scientific">Ceratopteris richardii</name>
    <name type="common">Triangle waterfern</name>
    <dbReference type="NCBI Taxonomy" id="49495"/>
    <lineage>
        <taxon>Eukaryota</taxon>
        <taxon>Viridiplantae</taxon>
        <taxon>Streptophyta</taxon>
        <taxon>Embryophyta</taxon>
        <taxon>Tracheophyta</taxon>
        <taxon>Polypodiopsida</taxon>
        <taxon>Polypodiidae</taxon>
        <taxon>Polypodiales</taxon>
        <taxon>Pteridineae</taxon>
        <taxon>Pteridaceae</taxon>
        <taxon>Parkerioideae</taxon>
        <taxon>Ceratopteris</taxon>
    </lineage>
</organism>
<evidence type="ECO:0000256" key="3">
    <source>
        <dbReference type="ARBA" id="ARBA00022801"/>
    </source>
</evidence>
<dbReference type="EMBL" id="CM035427">
    <property type="protein sequence ID" value="KAH7306990.1"/>
    <property type="molecule type" value="Genomic_DNA"/>
</dbReference>
<sequence>MFSDIARKFCQVFNLFCCVHVFHAHVGQLHYVVGPSMFPTLNATGDLLFLERFSVRFQKVNVGDIVVACSPENPRVLICKRVLAVEGDSISVLPEPYAQDAAKNVLIPKGHVWLQGDDPYKSRDSRHYGPVPYALLQGKVQLRIWPPHSWKKF</sequence>
<dbReference type="AlphaFoldDB" id="A0A8T2S724"/>
<proteinExistence type="inferred from homology"/>
<evidence type="ECO:0000313" key="10">
    <source>
        <dbReference type="Proteomes" id="UP000825935"/>
    </source>
</evidence>
<evidence type="ECO:0000256" key="4">
    <source>
        <dbReference type="ARBA" id="ARBA00023128"/>
    </source>
</evidence>
<dbReference type="OrthoDB" id="308440at2759"/>
<dbReference type="InterPro" id="IPR052064">
    <property type="entry name" value="Mito_IMP1_subunit"/>
</dbReference>
<evidence type="ECO:0000259" key="8">
    <source>
        <dbReference type="Pfam" id="PF10502"/>
    </source>
</evidence>
<feature type="active site" evidence="7">
    <location>
        <position position="36"/>
    </location>
</feature>
<evidence type="ECO:0000256" key="1">
    <source>
        <dbReference type="ARBA" id="ARBA00004273"/>
    </source>
</evidence>
<name>A0A8T2S724_CERRI</name>
<dbReference type="GO" id="GO:0004252">
    <property type="term" value="F:serine-type endopeptidase activity"/>
    <property type="evidence" value="ECO:0007669"/>
    <property type="project" value="InterPro"/>
</dbReference>
<comment type="similarity">
    <text evidence="6">Belongs to the peptidase S26 family. IMP1 subfamily.</text>
</comment>
<evidence type="ECO:0000313" key="9">
    <source>
        <dbReference type="EMBL" id="KAH7306990.1"/>
    </source>
</evidence>
<dbReference type="PANTHER" id="PTHR12383">
    <property type="entry name" value="PROTEASE FAMILY S26 MITOCHONDRIAL INNER MEMBRANE PROTEASE-RELATED"/>
    <property type="match status" value="1"/>
</dbReference>
<evidence type="ECO:0000256" key="2">
    <source>
        <dbReference type="ARBA" id="ARBA00022792"/>
    </source>
</evidence>
<dbReference type="InterPro" id="IPR036286">
    <property type="entry name" value="LexA/Signal_pep-like_sf"/>
</dbReference>
<keyword evidence="4" id="KW-0496">Mitochondrion</keyword>
<dbReference type="Proteomes" id="UP000825935">
    <property type="component" value="Chromosome 22"/>
</dbReference>
<dbReference type="CDD" id="cd06530">
    <property type="entry name" value="S26_SPase_I"/>
    <property type="match status" value="1"/>
</dbReference>
<evidence type="ECO:0000256" key="5">
    <source>
        <dbReference type="ARBA" id="ARBA00023136"/>
    </source>
</evidence>
<dbReference type="SUPFAM" id="SSF51306">
    <property type="entry name" value="LexA/Signal peptidase"/>
    <property type="match status" value="1"/>
</dbReference>
<dbReference type="Pfam" id="PF10502">
    <property type="entry name" value="Peptidase_S26"/>
    <property type="match status" value="1"/>
</dbReference>
<dbReference type="PANTHER" id="PTHR12383:SF16">
    <property type="entry name" value="MITOCHONDRIAL INNER MEMBRANE PROTEASE SUBUNIT 1"/>
    <property type="match status" value="1"/>
</dbReference>
<dbReference type="InterPro" id="IPR000223">
    <property type="entry name" value="Pept_S26A_signal_pept_1"/>
</dbReference>
<accession>A0A8T2S724</accession>
<comment type="caution">
    <text evidence="9">The sequence shown here is derived from an EMBL/GenBank/DDBJ whole genome shotgun (WGS) entry which is preliminary data.</text>
</comment>
<evidence type="ECO:0000256" key="7">
    <source>
        <dbReference type="PIRSR" id="PIRSR600223-1"/>
    </source>
</evidence>
<keyword evidence="2" id="KW-0999">Mitochondrion inner membrane</keyword>
<dbReference type="InterPro" id="IPR019533">
    <property type="entry name" value="Peptidase_S26"/>
</dbReference>
<dbReference type="Gene3D" id="2.10.109.10">
    <property type="entry name" value="Umud Fragment, subunit A"/>
    <property type="match status" value="1"/>
</dbReference>
<dbReference type="GO" id="GO:0006627">
    <property type="term" value="P:protein processing involved in protein targeting to mitochondrion"/>
    <property type="evidence" value="ECO:0007669"/>
    <property type="project" value="TreeGrafter"/>
</dbReference>
<feature type="active site" evidence="7">
    <location>
        <position position="80"/>
    </location>
</feature>
<dbReference type="GO" id="GO:0042720">
    <property type="term" value="C:mitochondrial inner membrane peptidase complex"/>
    <property type="evidence" value="ECO:0007669"/>
    <property type="project" value="TreeGrafter"/>
</dbReference>
<dbReference type="PRINTS" id="PR00727">
    <property type="entry name" value="LEADERPTASE"/>
</dbReference>
<keyword evidence="10" id="KW-1185">Reference proteome</keyword>
<comment type="subcellular location">
    <subcellularLocation>
        <location evidence="1">Mitochondrion inner membrane</location>
    </subcellularLocation>
</comment>
<dbReference type="OMA" id="GATICKR"/>
<feature type="domain" description="Peptidase S26" evidence="8">
    <location>
        <begin position="12"/>
        <end position="145"/>
    </location>
</feature>
<dbReference type="NCBIfam" id="TIGR02227">
    <property type="entry name" value="sigpep_I_bact"/>
    <property type="match status" value="1"/>
</dbReference>
<dbReference type="GO" id="GO:0006465">
    <property type="term" value="P:signal peptide processing"/>
    <property type="evidence" value="ECO:0007669"/>
    <property type="project" value="InterPro"/>
</dbReference>
<protein>
    <recommendedName>
        <fullName evidence="8">Peptidase S26 domain-containing protein</fullName>
    </recommendedName>
</protein>